<organism evidence="1">
    <name type="scientific">mine drainage metagenome</name>
    <dbReference type="NCBI Taxonomy" id="410659"/>
    <lineage>
        <taxon>unclassified sequences</taxon>
        <taxon>metagenomes</taxon>
        <taxon>ecological metagenomes</taxon>
    </lineage>
</organism>
<proteinExistence type="predicted"/>
<comment type="caution">
    <text evidence="1">The sequence shown here is derived from an EMBL/GenBank/DDBJ whole genome shotgun (WGS) entry which is preliminary data.</text>
</comment>
<name>A0A1J5P2P7_9ZZZZ</name>
<dbReference type="EMBL" id="MLJW01007419">
    <property type="protein sequence ID" value="OIQ65330.1"/>
    <property type="molecule type" value="Genomic_DNA"/>
</dbReference>
<gene>
    <name evidence="1" type="ORF">GALL_531140</name>
</gene>
<dbReference type="AlphaFoldDB" id="A0A1J5P2P7"/>
<protein>
    <submittedName>
        <fullName evidence="1">Uncharacterized protein</fullName>
    </submittedName>
</protein>
<sequence length="187" mass="20099">MPAEDHGKDQATYSVRIPTVLRDKVTDCAKRSRKSHRKYVADAIASAVESAEEAPVNARIARVATRLEHLFALVRSIEDDEQARRRAERAHFVEAVAQSYTPMAEAVTGNSAVVEALAAEVRAVGGVVSGLLDRMHQQDLILAALLSAAEAKGARRAYAEIIHGIAKSGRKTNDYLAAAANRGAKGE</sequence>
<reference evidence="1" key="1">
    <citation type="submission" date="2016-10" db="EMBL/GenBank/DDBJ databases">
        <title>Sequence of Gallionella enrichment culture.</title>
        <authorList>
            <person name="Poehlein A."/>
            <person name="Muehling M."/>
            <person name="Daniel R."/>
        </authorList>
    </citation>
    <scope>NUCLEOTIDE SEQUENCE</scope>
</reference>
<accession>A0A1J5P2P7</accession>
<evidence type="ECO:0000313" key="1">
    <source>
        <dbReference type="EMBL" id="OIQ65330.1"/>
    </source>
</evidence>